<organism evidence="8 9">
    <name type="scientific">Sphingomonas brevis</name>
    <dbReference type="NCBI Taxonomy" id="2908206"/>
    <lineage>
        <taxon>Bacteria</taxon>
        <taxon>Pseudomonadati</taxon>
        <taxon>Pseudomonadota</taxon>
        <taxon>Alphaproteobacteria</taxon>
        <taxon>Sphingomonadales</taxon>
        <taxon>Sphingomonadaceae</taxon>
        <taxon>Sphingomonas</taxon>
    </lineage>
</organism>
<dbReference type="Gene3D" id="1.10.1740.10">
    <property type="match status" value="1"/>
</dbReference>
<name>A0ABT0SAR8_9SPHN</name>
<dbReference type="Gene3D" id="1.10.10.10">
    <property type="entry name" value="Winged helix-like DNA-binding domain superfamily/Winged helix DNA-binding domain"/>
    <property type="match status" value="1"/>
</dbReference>
<feature type="domain" description="RNA polymerase sigma factor 70 region 4 type 2" evidence="7">
    <location>
        <begin position="107"/>
        <end position="158"/>
    </location>
</feature>
<accession>A0ABT0SAR8</accession>
<dbReference type="PANTHER" id="PTHR43133">
    <property type="entry name" value="RNA POLYMERASE ECF-TYPE SIGMA FACTO"/>
    <property type="match status" value="1"/>
</dbReference>
<comment type="caution">
    <text evidence="8">The sequence shown here is derived from an EMBL/GenBank/DDBJ whole genome shotgun (WGS) entry which is preliminary data.</text>
</comment>
<keyword evidence="5" id="KW-0804">Transcription</keyword>
<dbReference type="InterPro" id="IPR014284">
    <property type="entry name" value="RNA_pol_sigma-70_dom"/>
</dbReference>
<evidence type="ECO:0000313" key="8">
    <source>
        <dbReference type="EMBL" id="MCL6741433.1"/>
    </source>
</evidence>
<keyword evidence="3" id="KW-0731">Sigma factor</keyword>
<evidence type="ECO:0000259" key="7">
    <source>
        <dbReference type="Pfam" id="PF08281"/>
    </source>
</evidence>
<dbReference type="InterPro" id="IPR013324">
    <property type="entry name" value="RNA_pol_sigma_r3/r4-like"/>
</dbReference>
<comment type="similarity">
    <text evidence="1">Belongs to the sigma-70 factor family. ECF subfamily.</text>
</comment>
<keyword evidence="2" id="KW-0805">Transcription regulation</keyword>
<dbReference type="NCBIfam" id="TIGR02937">
    <property type="entry name" value="sigma70-ECF"/>
    <property type="match status" value="1"/>
</dbReference>
<dbReference type="InterPro" id="IPR036388">
    <property type="entry name" value="WH-like_DNA-bd_sf"/>
</dbReference>
<dbReference type="Pfam" id="PF08281">
    <property type="entry name" value="Sigma70_r4_2"/>
    <property type="match status" value="1"/>
</dbReference>
<evidence type="ECO:0000256" key="5">
    <source>
        <dbReference type="ARBA" id="ARBA00023163"/>
    </source>
</evidence>
<dbReference type="Pfam" id="PF04542">
    <property type="entry name" value="Sigma70_r2"/>
    <property type="match status" value="1"/>
</dbReference>
<evidence type="ECO:0000313" key="9">
    <source>
        <dbReference type="Proteomes" id="UP001165383"/>
    </source>
</evidence>
<evidence type="ECO:0000256" key="1">
    <source>
        <dbReference type="ARBA" id="ARBA00010641"/>
    </source>
</evidence>
<dbReference type="SUPFAM" id="SSF88946">
    <property type="entry name" value="Sigma2 domain of RNA polymerase sigma factors"/>
    <property type="match status" value="1"/>
</dbReference>
<dbReference type="InterPro" id="IPR013249">
    <property type="entry name" value="RNA_pol_sigma70_r4_t2"/>
</dbReference>
<dbReference type="Proteomes" id="UP001165383">
    <property type="component" value="Unassembled WGS sequence"/>
</dbReference>
<keyword evidence="9" id="KW-1185">Reference proteome</keyword>
<evidence type="ECO:0000256" key="3">
    <source>
        <dbReference type="ARBA" id="ARBA00023082"/>
    </source>
</evidence>
<sequence length="167" mass="18744">MIRALDGDAAAYDALLRLLVPQLRAFFNRRVQSEDVSEDLVQETLIAVHTKRSTYDRARPFSAWLYAIARYKMADHFRRSYRLMPSEYLDEQIAAPDFELASLALIDVDRLLGDLPVKQQAAIRATKIEGLSLSEAAAAAGISQSDAKMSVYRGLKRLSARVQGKVR</sequence>
<reference evidence="8" key="1">
    <citation type="submission" date="2022-05" db="EMBL/GenBank/DDBJ databases">
        <authorList>
            <person name="Jo J.-H."/>
            <person name="Im W.-T."/>
        </authorList>
    </citation>
    <scope>NUCLEOTIDE SEQUENCE</scope>
    <source>
        <strain evidence="8">RB56-2</strain>
    </source>
</reference>
<dbReference type="SUPFAM" id="SSF88659">
    <property type="entry name" value="Sigma3 and sigma4 domains of RNA polymerase sigma factors"/>
    <property type="match status" value="1"/>
</dbReference>
<proteinExistence type="inferred from homology"/>
<dbReference type="InterPro" id="IPR013325">
    <property type="entry name" value="RNA_pol_sigma_r2"/>
</dbReference>
<evidence type="ECO:0000259" key="6">
    <source>
        <dbReference type="Pfam" id="PF04542"/>
    </source>
</evidence>
<evidence type="ECO:0000256" key="2">
    <source>
        <dbReference type="ARBA" id="ARBA00023015"/>
    </source>
</evidence>
<gene>
    <name evidence="8" type="ORF">LZ518_09850</name>
</gene>
<evidence type="ECO:0000256" key="4">
    <source>
        <dbReference type="ARBA" id="ARBA00023125"/>
    </source>
</evidence>
<protein>
    <submittedName>
        <fullName evidence="8">Sigma-70 family RNA polymerase sigma factor</fullName>
    </submittedName>
</protein>
<dbReference type="EMBL" id="JAMGBB010000001">
    <property type="protein sequence ID" value="MCL6741433.1"/>
    <property type="molecule type" value="Genomic_DNA"/>
</dbReference>
<dbReference type="InterPro" id="IPR007627">
    <property type="entry name" value="RNA_pol_sigma70_r2"/>
</dbReference>
<feature type="domain" description="RNA polymerase sigma-70 region 2" evidence="6">
    <location>
        <begin position="17"/>
        <end position="81"/>
    </location>
</feature>
<dbReference type="InterPro" id="IPR039425">
    <property type="entry name" value="RNA_pol_sigma-70-like"/>
</dbReference>
<dbReference type="PANTHER" id="PTHR43133:SF58">
    <property type="entry name" value="ECF RNA POLYMERASE SIGMA FACTOR SIGD"/>
    <property type="match status" value="1"/>
</dbReference>
<keyword evidence="4" id="KW-0238">DNA-binding</keyword>